<comment type="catalytic activity">
    <reaction evidence="6">
        <text>alpha-D-glucose 6-phosphate = beta-D-fructose 6-phosphate</text>
        <dbReference type="Rhea" id="RHEA:11816"/>
        <dbReference type="ChEBI" id="CHEBI:57634"/>
        <dbReference type="ChEBI" id="CHEBI:58225"/>
        <dbReference type="EC" id="5.3.1.9"/>
    </reaction>
</comment>
<dbReference type="CDD" id="cd02218">
    <property type="entry name" value="cupin_PGI"/>
    <property type="match status" value="1"/>
</dbReference>
<dbReference type="Gene3D" id="2.60.120.10">
    <property type="entry name" value="Jelly Rolls"/>
    <property type="match status" value="1"/>
</dbReference>
<dbReference type="RefSeq" id="WP_378100761.1">
    <property type="nucleotide sequence ID" value="NZ_JBHSEP010000022.1"/>
</dbReference>
<evidence type="ECO:0000256" key="2">
    <source>
        <dbReference type="ARBA" id="ARBA00006542"/>
    </source>
</evidence>
<accession>A0ABV9FGJ1</accession>
<dbReference type="Proteomes" id="UP001596028">
    <property type="component" value="Unassembled WGS sequence"/>
</dbReference>
<evidence type="ECO:0000256" key="4">
    <source>
        <dbReference type="ARBA" id="ARBA00022432"/>
    </source>
</evidence>
<gene>
    <name evidence="8" type="ORF">ACFO3S_22830</name>
</gene>
<comment type="similarity">
    <text evidence="2">Belongs to the archaeal-type GPI family.</text>
</comment>
<dbReference type="SUPFAM" id="SSF51182">
    <property type="entry name" value="RmlC-like cupins"/>
    <property type="match status" value="1"/>
</dbReference>
<evidence type="ECO:0000256" key="3">
    <source>
        <dbReference type="ARBA" id="ARBA00011952"/>
    </source>
</evidence>
<evidence type="ECO:0000313" key="8">
    <source>
        <dbReference type="EMBL" id="MFC4601095.1"/>
    </source>
</evidence>
<evidence type="ECO:0000313" key="9">
    <source>
        <dbReference type="Proteomes" id="UP001596028"/>
    </source>
</evidence>
<dbReference type="GO" id="GO:0016853">
    <property type="term" value="F:isomerase activity"/>
    <property type="evidence" value="ECO:0007669"/>
    <property type="project" value="UniProtKB-KW"/>
</dbReference>
<keyword evidence="8" id="KW-0413">Isomerase</keyword>
<protein>
    <recommendedName>
        <fullName evidence="3">glucose-6-phosphate isomerase</fullName>
        <ecNumber evidence="3">5.3.1.9</ecNumber>
    </recommendedName>
</protein>
<comment type="caution">
    <text evidence="8">The sequence shown here is derived from an EMBL/GenBank/DDBJ whole genome shotgun (WGS) entry which is preliminary data.</text>
</comment>
<dbReference type="InterPro" id="IPR011051">
    <property type="entry name" value="RmlC_Cupin_sf"/>
</dbReference>
<reference evidence="9" key="1">
    <citation type="journal article" date="2019" name="Int. J. Syst. Evol. Microbiol.">
        <title>The Global Catalogue of Microorganisms (GCM) 10K type strain sequencing project: providing services to taxonomists for standard genome sequencing and annotation.</title>
        <authorList>
            <consortium name="The Broad Institute Genomics Platform"/>
            <consortium name="The Broad Institute Genome Sequencing Center for Infectious Disease"/>
            <person name="Wu L."/>
            <person name="Ma J."/>
        </authorList>
    </citation>
    <scope>NUCLEOTIDE SEQUENCE [LARGE SCALE GENOMIC DNA]</scope>
    <source>
        <strain evidence="9">CCUG 49571</strain>
    </source>
</reference>
<evidence type="ECO:0000256" key="6">
    <source>
        <dbReference type="ARBA" id="ARBA00029321"/>
    </source>
</evidence>
<keyword evidence="9" id="KW-1185">Reference proteome</keyword>
<name>A0ABV9FGJ1_9BACL</name>
<organism evidence="8 9">
    <name type="scientific">Cohnella hongkongensis</name>
    <dbReference type="NCBI Taxonomy" id="178337"/>
    <lineage>
        <taxon>Bacteria</taxon>
        <taxon>Bacillati</taxon>
        <taxon>Bacillota</taxon>
        <taxon>Bacilli</taxon>
        <taxon>Bacillales</taxon>
        <taxon>Paenibacillaceae</taxon>
        <taxon>Cohnella</taxon>
    </lineage>
</organism>
<evidence type="ECO:0000256" key="5">
    <source>
        <dbReference type="ARBA" id="ARBA00023152"/>
    </source>
</evidence>
<dbReference type="InterPro" id="IPR010551">
    <property type="entry name" value="G6P_isomerase_prok"/>
</dbReference>
<feature type="domain" description="Glucose-6-phosphate isomerase prokaryote" evidence="7">
    <location>
        <begin position="51"/>
        <end position="210"/>
    </location>
</feature>
<dbReference type="Pfam" id="PF06560">
    <property type="entry name" value="GPI"/>
    <property type="match status" value="1"/>
</dbReference>
<dbReference type="EC" id="5.3.1.9" evidence="3"/>
<dbReference type="EMBL" id="JBHSEP010000022">
    <property type="protein sequence ID" value="MFC4601095.1"/>
    <property type="molecule type" value="Genomic_DNA"/>
</dbReference>
<sequence>MGEKTTFYPGLDVYIRQDPLGFAYGDGVCGPAPEQRTLSQIRGSLRDANASGPEIVYAIAMDVSKKEHRQNLLDRMLLFGVVTYASGRLGDEPIRSQGHIHRVSEHSGWSPPEIYEIWSGKAYIYMQEKAEDHPGRCFAVYAEPGDVVVVPPFWAHATISADPNQALTFGAWCDREYGFEYDEIKARNGLAWYPIVEKDGRIKWVRNERYEQSELVVKKPGDYSRLGITSNQPIYEQFAENPDRFQFVSKPGLKGKSWISFTP</sequence>
<proteinExistence type="inferred from homology"/>
<keyword evidence="5" id="KW-0324">Glycolysis</keyword>
<comment type="pathway">
    <text evidence="1">Carbohydrate degradation; glycolysis; D-glyceraldehyde 3-phosphate and glycerone phosphate from D-glucose: step 2/4.</text>
</comment>
<keyword evidence="4" id="KW-0312">Gluconeogenesis</keyword>
<evidence type="ECO:0000256" key="1">
    <source>
        <dbReference type="ARBA" id="ARBA00004926"/>
    </source>
</evidence>
<evidence type="ECO:0000259" key="7">
    <source>
        <dbReference type="Pfam" id="PF06560"/>
    </source>
</evidence>
<dbReference type="InterPro" id="IPR014710">
    <property type="entry name" value="RmlC-like_jellyroll"/>
</dbReference>